<dbReference type="EMBL" id="LR796894">
    <property type="protein sequence ID" value="CAB4173185.1"/>
    <property type="molecule type" value="Genomic_DNA"/>
</dbReference>
<organism evidence="1">
    <name type="scientific">uncultured Caudovirales phage</name>
    <dbReference type="NCBI Taxonomy" id="2100421"/>
    <lineage>
        <taxon>Viruses</taxon>
        <taxon>Duplodnaviria</taxon>
        <taxon>Heunggongvirae</taxon>
        <taxon>Uroviricota</taxon>
        <taxon>Caudoviricetes</taxon>
        <taxon>Peduoviridae</taxon>
        <taxon>Maltschvirus</taxon>
        <taxon>Maltschvirus maltsch</taxon>
    </lineage>
</organism>
<accession>A0A6J5PVG1</accession>
<evidence type="ECO:0000313" key="1">
    <source>
        <dbReference type="EMBL" id="CAB4173185.1"/>
    </source>
</evidence>
<sequence>MSDIDYAKEIRKQVNILNELIKEAEGNDLDIVIWQYGKQADHTLQVKITKTVEL</sequence>
<gene>
    <name evidence="1" type="ORF">UFOVP950_37</name>
</gene>
<name>A0A6J5PVG1_9CAUD</name>
<protein>
    <submittedName>
        <fullName evidence="1">Uncharacterized protein</fullName>
    </submittedName>
</protein>
<reference evidence="1" key="1">
    <citation type="submission" date="2020-05" db="EMBL/GenBank/DDBJ databases">
        <authorList>
            <person name="Chiriac C."/>
            <person name="Salcher M."/>
            <person name="Ghai R."/>
            <person name="Kavagutti S V."/>
        </authorList>
    </citation>
    <scope>NUCLEOTIDE SEQUENCE</scope>
</reference>
<proteinExistence type="predicted"/>